<comment type="caution">
    <text evidence="1">The sequence shown here is derived from an EMBL/GenBank/DDBJ whole genome shotgun (WGS) entry which is preliminary data.</text>
</comment>
<evidence type="ECO:0000313" key="1">
    <source>
        <dbReference type="EMBL" id="KAF6804448.1"/>
    </source>
</evidence>
<dbReference type="AlphaFoldDB" id="A0A8H6J170"/>
<dbReference type="EMBL" id="WIGN01000208">
    <property type="protein sequence ID" value="KAF6804448.1"/>
    <property type="molecule type" value="Genomic_DNA"/>
</dbReference>
<name>A0A8H6J170_9PEZI</name>
<gene>
    <name evidence="1" type="ORF">CSOJ01_10175</name>
</gene>
<proteinExistence type="predicted"/>
<sequence>MRVRVRVCARAARGVPGDRQPETIQNPV</sequence>
<keyword evidence="2" id="KW-1185">Reference proteome</keyword>
<protein>
    <submittedName>
        <fullName evidence="1">Uncharacterized protein</fullName>
    </submittedName>
</protein>
<accession>A0A8H6J170</accession>
<dbReference type="Proteomes" id="UP000652219">
    <property type="component" value="Unassembled WGS sequence"/>
</dbReference>
<reference evidence="1 2" key="1">
    <citation type="journal article" date="2020" name="Phytopathology">
        <title>Genome Sequence Resources of Colletotrichum truncatum, C. plurivorum, C. musicola, and C. sojae: Four Species Pathogenic to Soybean (Glycine max).</title>
        <authorList>
            <person name="Rogerio F."/>
            <person name="Boufleur T.R."/>
            <person name="Ciampi-Guillardi M."/>
            <person name="Sukno S.A."/>
            <person name="Thon M.R."/>
            <person name="Massola Junior N.S."/>
            <person name="Baroncelli R."/>
        </authorList>
    </citation>
    <scope>NUCLEOTIDE SEQUENCE [LARGE SCALE GENOMIC DNA]</scope>
    <source>
        <strain evidence="1 2">LFN0009</strain>
    </source>
</reference>
<organism evidence="1 2">
    <name type="scientific">Colletotrichum sojae</name>
    <dbReference type="NCBI Taxonomy" id="2175907"/>
    <lineage>
        <taxon>Eukaryota</taxon>
        <taxon>Fungi</taxon>
        <taxon>Dikarya</taxon>
        <taxon>Ascomycota</taxon>
        <taxon>Pezizomycotina</taxon>
        <taxon>Sordariomycetes</taxon>
        <taxon>Hypocreomycetidae</taxon>
        <taxon>Glomerellales</taxon>
        <taxon>Glomerellaceae</taxon>
        <taxon>Colletotrichum</taxon>
        <taxon>Colletotrichum orchidearum species complex</taxon>
    </lineage>
</organism>
<evidence type="ECO:0000313" key="2">
    <source>
        <dbReference type="Proteomes" id="UP000652219"/>
    </source>
</evidence>